<keyword evidence="7" id="KW-0406">Ion transport</keyword>
<feature type="chain" id="PRO_5046748640" evidence="14">
    <location>
        <begin position="34"/>
        <end position="629"/>
    </location>
</feature>
<evidence type="ECO:0000256" key="3">
    <source>
        <dbReference type="ARBA" id="ARBA00022448"/>
    </source>
</evidence>
<keyword evidence="6 14" id="KW-0732">Signal</keyword>
<dbReference type="InterPro" id="IPR012910">
    <property type="entry name" value="Plug_dom"/>
</dbReference>
<evidence type="ECO:0000313" key="18">
    <source>
        <dbReference type="Proteomes" id="UP001267710"/>
    </source>
</evidence>
<evidence type="ECO:0000256" key="5">
    <source>
        <dbReference type="ARBA" id="ARBA00022692"/>
    </source>
</evidence>
<evidence type="ECO:0000313" key="17">
    <source>
        <dbReference type="EMBL" id="MDR6214887.1"/>
    </source>
</evidence>
<feature type="domain" description="TonB-dependent receptor plug" evidence="16">
    <location>
        <begin position="59"/>
        <end position="166"/>
    </location>
</feature>
<dbReference type="CDD" id="cd01347">
    <property type="entry name" value="ligand_gated_channel"/>
    <property type="match status" value="1"/>
</dbReference>
<evidence type="ECO:0000259" key="15">
    <source>
        <dbReference type="Pfam" id="PF00593"/>
    </source>
</evidence>
<evidence type="ECO:0000256" key="8">
    <source>
        <dbReference type="ARBA" id="ARBA00023077"/>
    </source>
</evidence>
<organism evidence="17 18">
    <name type="scientific">Paracidovorax wautersii</name>
    <dbReference type="NCBI Taxonomy" id="1177982"/>
    <lineage>
        <taxon>Bacteria</taxon>
        <taxon>Pseudomonadati</taxon>
        <taxon>Pseudomonadota</taxon>
        <taxon>Betaproteobacteria</taxon>
        <taxon>Burkholderiales</taxon>
        <taxon>Comamonadaceae</taxon>
        <taxon>Paracidovorax</taxon>
    </lineage>
</organism>
<evidence type="ECO:0000256" key="14">
    <source>
        <dbReference type="SAM" id="SignalP"/>
    </source>
</evidence>
<dbReference type="InterPro" id="IPR037066">
    <property type="entry name" value="Plug_dom_sf"/>
</dbReference>
<keyword evidence="10" id="KW-0675">Receptor</keyword>
<dbReference type="InterPro" id="IPR039426">
    <property type="entry name" value="TonB-dep_rcpt-like"/>
</dbReference>
<feature type="domain" description="TonB-dependent receptor-like beta-barrel" evidence="15">
    <location>
        <begin position="223"/>
        <end position="602"/>
    </location>
</feature>
<dbReference type="EMBL" id="JAVIZX010000001">
    <property type="protein sequence ID" value="MDR6214887.1"/>
    <property type="molecule type" value="Genomic_DNA"/>
</dbReference>
<dbReference type="Pfam" id="PF00593">
    <property type="entry name" value="TonB_dep_Rec_b-barrel"/>
    <property type="match status" value="1"/>
</dbReference>
<dbReference type="PANTHER" id="PTHR30069:SF53">
    <property type="entry name" value="COLICIN I RECEPTOR-RELATED"/>
    <property type="match status" value="1"/>
</dbReference>
<evidence type="ECO:0000256" key="2">
    <source>
        <dbReference type="ARBA" id="ARBA00009810"/>
    </source>
</evidence>
<dbReference type="Pfam" id="PF07715">
    <property type="entry name" value="Plug"/>
    <property type="match status" value="1"/>
</dbReference>
<proteinExistence type="inferred from homology"/>
<evidence type="ECO:0000256" key="12">
    <source>
        <dbReference type="PROSITE-ProRule" id="PRU01360"/>
    </source>
</evidence>
<keyword evidence="4 12" id="KW-1134">Transmembrane beta strand</keyword>
<evidence type="ECO:0000256" key="9">
    <source>
        <dbReference type="ARBA" id="ARBA00023136"/>
    </source>
</evidence>
<protein>
    <submittedName>
        <fullName evidence="17">Vitamin B12 transporter</fullName>
    </submittedName>
</protein>
<dbReference type="Gene3D" id="2.40.170.20">
    <property type="entry name" value="TonB-dependent receptor, beta-barrel domain"/>
    <property type="match status" value="1"/>
</dbReference>
<dbReference type="Proteomes" id="UP001267710">
    <property type="component" value="Unassembled WGS sequence"/>
</dbReference>
<accession>A0ABU1ICH0</accession>
<comment type="subcellular location">
    <subcellularLocation>
        <location evidence="1 12">Cell outer membrane</location>
        <topology evidence="1 12">Multi-pass membrane protein</topology>
    </subcellularLocation>
</comment>
<evidence type="ECO:0000256" key="10">
    <source>
        <dbReference type="ARBA" id="ARBA00023170"/>
    </source>
</evidence>
<dbReference type="PANTHER" id="PTHR30069">
    <property type="entry name" value="TONB-DEPENDENT OUTER MEMBRANE RECEPTOR"/>
    <property type="match status" value="1"/>
</dbReference>
<evidence type="ECO:0000256" key="6">
    <source>
        <dbReference type="ARBA" id="ARBA00022729"/>
    </source>
</evidence>
<name>A0ABU1ICH0_9BURK</name>
<keyword evidence="9 12" id="KW-0472">Membrane</keyword>
<dbReference type="InterPro" id="IPR036942">
    <property type="entry name" value="Beta-barrel_TonB_sf"/>
</dbReference>
<evidence type="ECO:0000256" key="1">
    <source>
        <dbReference type="ARBA" id="ARBA00004571"/>
    </source>
</evidence>
<evidence type="ECO:0000256" key="4">
    <source>
        <dbReference type="ARBA" id="ARBA00022452"/>
    </source>
</evidence>
<evidence type="ECO:0000256" key="7">
    <source>
        <dbReference type="ARBA" id="ARBA00023065"/>
    </source>
</evidence>
<keyword evidence="3 12" id="KW-0813">Transport</keyword>
<reference evidence="17 18" key="1">
    <citation type="submission" date="2023-08" db="EMBL/GenBank/DDBJ databases">
        <title>Functional and genomic diversity of the sorghum phyllosphere microbiome.</title>
        <authorList>
            <person name="Shade A."/>
        </authorList>
    </citation>
    <scope>NUCLEOTIDE SEQUENCE [LARGE SCALE GENOMIC DNA]</scope>
    <source>
        <strain evidence="17 18">SORGH_AS_0335</strain>
    </source>
</reference>
<dbReference type="InterPro" id="IPR000531">
    <property type="entry name" value="Beta-barrel_TonB"/>
</dbReference>
<keyword evidence="18" id="KW-1185">Reference proteome</keyword>
<gene>
    <name evidence="17" type="ORF">QE399_002576</name>
</gene>
<comment type="caution">
    <text evidence="17">The sequence shown here is derived from an EMBL/GenBank/DDBJ whole genome shotgun (WGS) entry which is preliminary data.</text>
</comment>
<feature type="signal peptide" evidence="14">
    <location>
        <begin position="1"/>
        <end position="33"/>
    </location>
</feature>
<evidence type="ECO:0000256" key="13">
    <source>
        <dbReference type="RuleBase" id="RU003357"/>
    </source>
</evidence>
<keyword evidence="11 12" id="KW-0998">Cell outer membrane</keyword>
<sequence>MFSTLSSVRAAPGARPRAVALATACLCSLSALAADQIPSSDVASMPDTVVTATRTAQPLSDLVADVSVVDREALDRSGAAALEDVLGRLPGVELVRNGGPGSTTSVYLRGANNEFTAVYVDGIRLDTQSGSGGAPWEALPLDAIDRIEVLRGPAGAVYGSDAIGGVIQVFTRKGEAGVRPYASVGAGSQSTYRASAGVSGGAGAWDYALGLSHVDSEGFNSRTTATANPDKDGYRRMAGSGRLGWQVAPGQRLDATLLYADTHSGYDSTSRTADDRSRNRLQAVGLNWQARWSERYSTLMTASESRSDYRTRPSVYDTRTVLRNYLFQNQWALGAGQQLTASLERREDQLTNTSIEGNERERHQDALALGYGLRHGAHTVQLNARHDRDSEFGGKSTGSAGYGYEFAPQWRATASVGTAFRAPTLYQRFSMYGEGSLRPQEGRNAELGLRWARGGDSFSATAYRNRVRNLINWTGGTGACAGNDGPFGGCYANVGRARYEGVTLAGAYRLGAAVRLRGSVDFQNPRDEATGKLLARRAKRHAVLGADTDVAGWTLGAEAQATGRRFDNAANTRRLGGYTVLNLSASRTLGRDLRLQARLDNLADKAYQLADTYATPGRTFYVGLAWAPQ</sequence>
<evidence type="ECO:0000256" key="11">
    <source>
        <dbReference type="ARBA" id="ARBA00023237"/>
    </source>
</evidence>
<keyword evidence="5 12" id="KW-0812">Transmembrane</keyword>
<dbReference type="Gene3D" id="2.170.130.10">
    <property type="entry name" value="TonB-dependent receptor, plug domain"/>
    <property type="match status" value="1"/>
</dbReference>
<comment type="similarity">
    <text evidence="2 12 13">Belongs to the TonB-dependent receptor family.</text>
</comment>
<dbReference type="SUPFAM" id="SSF56935">
    <property type="entry name" value="Porins"/>
    <property type="match status" value="1"/>
</dbReference>
<keyword evidence="8 13" id="KW-0798">TonB box</keyword>
<dbReference type="PROSITE" id="PS52016">
    <property type="entry name" value="TONB_DEPENDENT_REC_3"/>
    <property type="match status" value="1"/>
</dbReference>
<evidence type="ECO:0000259" key="16">
    <source>
        <dbReference type="Pfam" id="PF07715"/>
    </source>
</evidence>